<evidence type="ECO:0000313" key="2">
    <source>
        <dbReference type="Proteomes" id="UP000053097"/>
    </source>
</evidence>
<dbReference type="CDD" id="cd10442">
    <property type="entry name" value="GIY-YIG_PLEs"/>
    <property type="match status" value="1"/>
</dbReference>
<evidence type="ECO:0008006" key="3">
    <source>
        <dbReference type="Google" id="ProtNLM"/>
    </source>
</evidence>
<dbReference type="Proteomes" id="UP000053097">
    <property type="component" value="Unassembled WGS sequence"/>
</dbReference>
<gene>
    <name evidence="1" type="ORF">X777_11966</name>
</gene>
<dbReference type="Gene3D" id="3.40.1440.10">
    <property type="entry name" value="GIY-YIG endonuclease"/>
    <property type="match status" value="1"/>
</dbReference>
<dbReference type="EMBL" id="KK107498">
    <property type="protein sequence ID" value="EZA49804.1"/>
    <property type="molecule type" value="Genomic_DNA"/>
</dbReference>
<sequence length="107" mass="12793">VYKIDCLNCDAVYIGQTKRHLQLDTRSKEHKVDIRKDFSNHSVVSKHRVTNGHEFDWDNKNILHYETNNRKREITEMFFIKRNSSAINLKRDTENLLDIYDVIVENT</sequence>
<proteinExistence type="predicted"/>
<protein>
    <recommendedName>
        <fullName evidence="3">GIY-YIG domain-containing protein</fullName>
    </recommendedName>
</protein>
<reference evidence="1 2" key="1">
    <citation type="journal article" date="2014" name="Curr. Biol.">
        <title>The genome of the clonal raider ant Cerapachys biroi.</title>
        <authorList>
            <person name="Oxley P.R."/>
            <person name="Ji L."/>
            <person name="Fetter-Pruneda I."/>
            <person name="McKenzie S.K."/>
            <person name="Li C."/>
            <person name="Hu H."/>
            <person name="Zhang G."/>
            <person name="Kronauer D.J."/>
        </authorList>
    </citation>
    <scope>NUCLEOTIDE SEQUENCE [LARGE SCALE GENOMIC DNA]</scope>
</reference>
<dbReference type="InterPro" id="IPR035901">
    <property type="entry name" value="GIY-YIG_endonuc_sf"/>
</dbReference>
<organism evidence="1 2">
    <name type="scientific">Ooceraea biroi</name>
    <name type="common">Clonal raider ant</name>
    <name type="synonym">Cerapachys biroi</name>
    <dbReference type="NCBI Taxonomy" id="2015173"/>
    <lineage>
        <taxon>Eukaryota</taxon>
        <taxon>Metazoa</taxon>
        <taxon>Ecdysozoa</taxon>
        <taxon>Arthropoda</taxon>
        <taxon>Hexapoda</taxon>
        <taxon>Insecta</taxon>
        <taxon>Pterygota</taxon>
        <taxon>Neoptera</taxon>
        <taxon>Endopterygota</taxon>
        <taxon>Hymenoptera</taxon>
        <taxon>Apocrita</taxon>
        <taxon>Aculeata</taxon>
        <taxon>Formicoidea</taxon>
        <taxon>Formicidae</taxon>
        <taxon>Dorylinae</taxon>
        <taxon>Ooceraea</taxon>
    </lineage>
</organism>
<feature type="non-terminal residue" evidence="1">
    <location>
        <position position="1"/>
    </location>
</feature>
<evidence type="ECO:0000313" key="1">
    <source>
        <dbReference type="EMBL" id="EZA49804.1"/>
    </source>
</evidence>
<accession>A0A026W431</accession>
<name>A0A026W431_OOCBI</name>
<dbReference type="AlphaFoldDB" id="A0A026W431"/>
<keyword evidence="2" id="KW-1185">Reference proteome</keyword>